<accession>A0ABU6RXB6</accession>
<sequence>MSLRKSLVLMEKWPLGLKMQQIRVPLALTHRVLGRAWVEHVHRVSDRVGGGCVVESVVDGVLLEGHVSGGEGVEESDVEESDETRYKINESAFRSLLHGDGDSESCSAVGVTSGLHALNAGDGSAGSLGNSGNRVCSPNRNVRLAVACSDPVNNKVTIASLFNNKEEDNNHNQGHDNCDREDTSEEDDSAKIAATKEVWGKGRILFDSSDEEEVIARLSHRKIARKKRFKKHRQTRIASCIQRRTLATRILRSESKSKSK</sequence>
<protein>
    <submittedName>
        <fullName evidence="2">Uncharacterized protein</fullName>
    </submittedName>
</protein>
<comment type="caution">
    <text evidence="2">The sequence shown here is derived from an EMBL/GenBank/DDBJ whole genome shotgun (WGS) entry which is preliminary data.</text>
</comment>
<reference evidence="2 3" key="1">
    <citation type="journal article" date="2023" name="Plants (Basel)">
        <title>Bridging the Gap: Combining Genomics and Transcriptomics Approaches to Understand Stylosanthes scabra, an Orphan Legume from the Brazilian Caatinga.</title>
        <authorList>
            <person name="Ferreira-Neto J.R.C."/>
            <person name="da Silva M.D."/>
            <person name="Binneck E."/>
            <person name="de Melo N.F."/>
            <person name="da Silva R.H."/>
            <person name="de Melo A.L.T.M."/>
            <person name="Pandolfi V."/>
            <person name="Bustamante F.O."/>
            <person name="Brasileiro-Vidal A.C."/>
            <person name="Benko-Iseppon A.M."/>
        </authorList>
    </citation>
    <scope>NUCLEOTIDE SEQUENCE [LARGE SCALE GENOMIC DNA]</scope>
    <source>
        <tissue evidence="2">Leaves</tissue>
    </source>
</reference>
<feature type="compositionally biased region" description="Basic and acidic residues" evidence="1">
    <location>
        <begin position="164"/>
        <end position="181"/>
    </location>
</feature>
<feature type="region of interest" description="Disordered" evidence="1">
    <location>
        <begin position="163"/>
        <end position="190"/>
    </location>
</feature>
<keyword evidence="3" id="KW-1185">Reference proteome</keyword>
<dbReference type="EMBL" id="JASCZI010033129">
    <property type="protein sequence ID" value="MED6128766.1"/>
    <property type="molecule type" value="Genomic_DNA"/>
</dbReference>
<evidence type="ECO:0000256" key="1">
    <source>
        <dbReference type="SAM" id="MobiDB-lite"/>
    </source>
</evidence>
<evidence type="ECO:0000313" key="2">
    <source>
        <dbReference type="EMBL" id="MED6128766.1"/>
    </source>
</evidence>
<dbReference type="Proteomes" id="UP001341840">
    <property type="component" value="Unassembled WGS sequence"/>
</dbReference>
<name>A0ABU6RXB6_9FABA</name>
<evidence type="ECO:0000313" key="3">
    <source>
        <dbReference type="Proteomes" id="UP001341840"/>
    </source>
</evidence>
<organism evidence="2 3">
    <name type="scientific">Stylosanthes scabra</name>
    <dbReference type="NCBI Taxonomy" id="79078"/>
    <lineage>
        <taxon>Eukaryota</taxon>
        <taxon>Viridiplantae</taxon>
        <taxon>Streptophyta</taxon>
        <taxon>Embryophyta</taxon>
        <taxon>Tracheophyta</taxon>
        <taxon>Spermatophyta</taxon>
        <taxon>Magnoliopsida</taxon>
        <taxon>eudicotyledons</taxon>
        <taxon>Gunneridae</taxon>
        <taxon>Pentapetalae</taxon>
        <taxon>rosids</taxon>
        <taxon>fabids</taxon>
        <taxon>Fabales</taxon>
        <taxon>Fabaceae</taxon>
        <taxon>Papilionoideae</taxon>
        <taxon>50 kb inversion clade</taxon>
        <taxon>dalbergioids sensu lato</taxon>
        <taxon>Dalbergieae</taxon>
        <taxon>Pterocarpus clade</taxon>
        <taxon>Stylosanthes</taxon>
    </lineage>
</organism>
<gene>
    <name evidence="2" type="ORF">PIB30_101171</name>
</gene>
<proteinExistence type="predicted"/>